<comment type="caution">
    <text evidence="2">The sequence shown here is derived from an EMBL/GenBank/DDBJ whole genome shotgun (WGS) entry which is preliminary data.</text>
</comment>
<dbReference type="PANTHER" id="PTHR33375:SF1">
    <property type="entry name" value="CHROMOSOME-PARTITIONING PROTEIN PARB-RELATED"/>
    <property type="match status" value="1"/>
</dbReference>
<dbReference type="RefSeq" id="WP_105515215.1">
    <property type="nucleotide sequence ID" value="NZ_PVEP01000005.1"/>
</dbReference>
<dbReference type="EMBL" id="PVEP01000005">
    <property type="protein sequence ID" value="PQV56370.1"/>
    <property type="molecule type" value="Genomic_DNA"/>
</dbReference>
<proteinExistence type="predicted"/>
<dbReference type="SMART" id="SM00470">
    <property type="entry name" value="ParB"/>
    <property type="match status" value="1"/>
</dbReference>
<organism evidence="2 3">
    <name type="scientific">Albidovulum denitrificans</name>
    <dbReference type="NCBI Taxonomy" id="404881"/>
    <lineage>
        <taxon>Bacteria</taxon>
        <taxon>Pseudomonadati</taxon>
        <taxon>Pseudomonadota</taxon>
        <taxon>Alphaproteobacteria</taxon>
        <taxon>Rhodobacterales</taxon>
        <taxon>Paracoccaceae</taxon>
        <taxon>Albidovulum</taxon>
    </lineage>
</organism>
<keyword evidence="3" id="KW-1185">Reference proteome</keyword>
<evidence type="ECO:0000259" key="1">
    <source>
        <dbReference type="SMART" id="SM00470"/>
    </source>
</evidence>
<dbReference type="PANTHER" id="PTHR33375">
    <property type="entry name" value="CHROMOSOME-PARTITIONING PROTEIN PARB-RELATED"/>
    <property type="match status" value="1"/>
</dbReference>
<feature type="domain" description="ParB-like N-terminal" evidence="1">
    <location>
        <begin position="10"/>
        <end position="100"/>
    </location>
</feature>
<dbReference type="InterPro" id="IPR050336">
    <property type="entry name" value="Chromosome_partition/occlusion"/>
</dbReference>
<evidence type="ECO:0000313" key="3">
    <source>
        <dbReference type="Proteomes" id="UP000238338"/>
    </source>
</evidence>
<sequence length="292" mass="32017">MKTPTLLATTNIPVSDVILGSRLRPVSEAGVESLIASIAETQVMKDAIHVRKKKSGELVLIAGAHRLEAAARLGWAEIEAKVWSDVTDDWARLMEVDDNLAGAEMNVLDTALFLAERKRIYEKLHPETAAEAFKGNQHTGKLAADIMSFATATADKFGVTDRHVRRLVAIGDALSKDEVRWLRAAPKPVTIQDMQALSRIEDPHERAQICIALSNGAAKSVAAARQQRATDGMEAAKDAEEDVLEAAFKALSAAWDRAPLAAKKRFLFERAHDIWEAQNKGVSLDHWREAAE</sequence>
<name>A0A2S8S6E4_9RHOB</name>
<reference evidence="2 3" key="1">
    <citation type="submission" date="2018-02" db="EMBL/GenBank/DDBJ databases">
        <title>Genomic Encyclopedia of Archaeal and Bacterial Type Strains, Phase II (KMG-II): from individual species to whole genera.</title>
        <authorList>
            <person name="Goeker M."/>
        </authorList>
    </citation>
    <scope>NUCLEOTIDE SEQUENCE [LARGE SCALE GENOMIC DNA]</scope>
    <source>
        <strain evidence="2 3">DSM 18921</strain>
    </source>
</reference>
<dbReference type="OrthoDB" id="2053844at2"/>
<dbReference type="Pfam" id="PF02195">
    <property type="entry name" value="ParB_N"/>
    <property type="match status" value="1"/>
</dbReference>
<accession>A0A2S8S6E4</accession>
<dbReference type="AlphaFoldDB" id="A0A2S8S6E4"/>
<dbReference type="SUPFAM" id="SSF110849">
    <property type="entry name" value="ParB/Sulfiredoxin"/>
    <property type="match status" value="1"/>
</dbReference>
<dbReference type="Gene3D" id="3.90.1530.10">
    <property type="entry name" value="Conserved hypothetical protein from pyrococcus furiosus pfu- 392566-001, ParB domain"/>
    <property type="match status" value="1"/>
</dbReference>
<gene>
    <name evidence="2" type="ORF">LX70_02636</name>
</gene>
<protein>
    <submittedName>
        <fullName evidence="2">ParB family chromosome partitioning protein</fullName>
    </submittedName>
</protein>
<dbReference type="GO" id="GO:0005694">
    <property type="term" value="C:chromosome"/>
    <property type="evidence" value="ECO:0007669"/>
    <property type="project" value="TreeGrafter"/>
</dbReference>
<dbReference type="GO" id="GO:0007059">
    <property type="term" value="P:chromosome segregation"/>
    <property type="evidence" value="ECO:0007669"/>
    <property type="project" value="TreeGrafter"/>
</dbReference>
<dbReference type="Proteomes" id="UP000238338">
    <property type="component" value="Unassembled WGS sequence"/>
</dbReference>
<dbReference type="InterPro" id="IPR036086">
    <property type="entry name" value="ParB/Sulfiredoxin_sf"/>
</dbReference>
<dbReference type="InterPro" id="IPR003115">
    <property type="entry name" value="ParB_N"/>
</dbReference>
<evidence type="ECO:0000313" key="2">
    <source>
        <dbReference type="EMBL" id="PQV56370.1"/>
    </source>
</evidence>